<proteinExistence type="predicted"/>
<dbReference type="EMBL" id="QGKV02000299">
    <property type="protein sequence ID" value="KAF3597128.1"/>
    <property type="molecule type" value="Genomic_DNA"/>
</dbReference>
<accession>A0ABQ7EKM8</accession>
<protein>
    <submittedName>
        <fullName evidence="1">Uncharacterized protein</fullName>
    </submittedName>
</protein>
<evidence type="ECO:0000313" key="1">
    <source>
        <dbReference type="EMBL" id="KAF3597128.1"/>
    </source>
</evidence>
<dbReference type="Proteomes" id="UP000266723">
    <property type="component" value="Unassembled WGS sequence"/>
</dbReference>
<name>A0ABQ7EKM8_BRACR</name>
<evidence type="ECO:0000313" key="2">
    <source>
        <dbReference type="Proteomes" id="UP000266723"/>
    </source>
</evidence>
<organism evidence="1 2">
    <name type="scientific">Brassica cretica</name>
    <name type="common">Mustard</name>
    <dbReference type="NCBI Taxonomy" id="69181"/>
    <lineage>
        <taxon>Eukaryota</taxon>
        <taxon>Viridiplantae</taxon>
        <taxon>Streptophyta</taxon>
        <taxon>Embryophyta</taxon>
        <taxon>Tracheophyta</taxon>
        <taxon>Spermatophyta</taxon>
        <taxon>Magnoliopsida</taxon>
        <taxon>eudicotyledons</taxon>
        <taxon>Gunneridae</taxon>
        <taxon>Pentapetalae</taxon>
        <taxon>rosids</taxon>
        <taxon>malvids</taxon>
        <taxon>Brassicales</taxon>
        <taxon>Brassicaceae</taxon>
        <taxon>Brassiceae</taxon>
        <taxon>Brassica</taxon>
    </lineage>
</organism>
<sequence>MLFIESVEVPYLQSTVLGLAHNYSLVDVVAGRVRFIAAGRRGGGVRARLDKRGGSSRGGGEVGIVVSGEEGENVVERIWKDLICFVKEKINEKERDRIVAIGLYFING</sequence>
<gene>
    <name evidence="1" type="ORF">DY000_02022757</name>
</gene>
<keyword evidence="2" id="KW-1185">Reference proteome</keyword>
<reference evidence="1 2" key="1">
    <citation type="journal article" date="2020" name="BMC Genomics">
        <title>Intraspecific diversification of the crop wild relative Brassica cretica Lam. using demographic model selection.</title>
        <authorList>
            <person name="Kioukis A."/>
            <person name="Michalopoulou V.A."/>
            <person name="Briers L."/>
            <person name="Pirintsos S."/>
            <person name="Studholme D.J."/>
            <person name="Pavlidis P."/>
            <person name="Sarris P.F."/>
        </authorList>
    </citation>
    <scope>NUCLEOTIDE SEQUENCE [LARGE SCALE GENOMIC DNA]</scope>
    <source>
        <strain evidence="2">cv. PFS-1207/04</strain>
    </source>
</reference>
<comment type="caution">
    <text evidence="1">The sequence shown here is derived from an EMBL/GenBank/DDBJ whole genome shotgun (WGS) entry which is preliminary data.</text>
</comment>